<dbReference type="EMBL" id="NHOA01000091">
    <property type="protein sequence ID" value="PHQ38522.1"/>
    <property type="molecule type" value="Genomic_DNA"/>
</dbReference>
<keyword evidence="3" id="KW-1185">Reference proteome</keyword>
<feature type="domain" description="Solute-binding protein family 5" evidence="1">
    <location>
        <begin position="2"/>
        <end position="91"/>
    </location>
</feature>
<protein>
    <recommendedName>
        <fullName evidence="1">Solute-binding protein family 5 domain-containing protein</fullName>
    </recommendedName>
</protein>
<organism evidence="2 3">
    <name type="scientific">Halorubrum persicum</name>
    <dbReference type="NCBI Taxonomy" id="1383844"/>
    <lineage>
        <taxon>Archaea</taxon>
        <taxon>Methanobacteriati</taxon>
        <taxon>Methanobacteriota</taxon>
        <taxon>Stenosarchaea group</taxon>
        <taxon>Halobacteria</taxon>
        <taxon>Halobacteriales</taxon>
        <taxon>Haloferacaceae</taxon>
        <taxon>Halorubrum</taxon>
    </lineage>
</organism>
<comment type="caution">
    <text evidence="2">The sequence shown here is derived from an EMBL/GenBank/DDBJ whole genome shotgun (WGS) entry which is preliminary data.</text>
</comment>
<evidence type="ECO:0000313" key="3">
    <source>
        <dbReference type="Proteomes" id="UP000222824"/>
    </source>
</evidence>
<accession>A0A2G1WHQ2</accession>
<reference evidence="2 3" key="1">
    <citation type="journal article" date="2014" name="Front. Microbiol.">
        <title>Population and genomic analysis of the genus Halorubrum.</title>
        <authorList>
            <person name="Fullmer M.S."/>
            <person name="Soucy S.M."/>
            <person name="Swithers K.S."/>
            <person name="Makkay A.M."/>
            <person name="Wheeler R."/>
            <person name="Ventosa A."/>
            <person name="Gogarten J.P."/>
            <person name="Papke R.T."/>
        </authorList>
    </citation>
    <scope>NUCLEOTIDE SEQUENCE [LARGE SCALE GENOMIC DNA]</scope>
    <source>
        <strain evidence="2 3">C49</strain>
    </source>
</reference>
<dbReference type="Pfam" id="PF00496">
    <property type="entry name" value="SBP_bac_5"/>
    <property type="match status" value="1"/>
</dbReference>
<dbReference type="InterPro" id="IPR000914">
    <property type="entry name" value="SBP_5_dom"/>
</dbReference>
<evidence type="ECO:0000259" key="1">
    <source>
        <dbReference type="Pfam" id="PF00496"/>
    </source>
</evidence>
<sequence>HVGYNTRRAPLSNPRFRAVLASLIDKRTLVDTAFSGYAEAAASPLAASPEWVPSDLQWEGRETDPLHPFVGASGGFDPETARDRLLEAGYRFDEEGRLLAPGT</sequence>
<dbReference type="AlphaFoldDB" id="A0A2G1WHQ2"/>
<proteinExistence type="predicted"/>
<dbReference type="Proteomes" id="UP000222824">
    <property type="component" value="Unassembled WGS sequence"/>
</dbReference>
<dbReference type="Gene3D" id="3.10.105.10">
    <property type="entry name" value="Dipeptide-binding Protein, Domain 3"/>
    <property type="match status" value="1"/>
</dbReference>
<name>A0A2G1WHQ2_9EURY</name>
<dbReference type="SUPFAM" id="SSF53850">
    <property type="entry name" value="Periplasmic binding protein-like II"/>
    <property type="match status" value="1"/>
</dbReference>
<gene>
    <name evidence="2" type="ORF">DJ69_11165</name>
</gene>
<feature type="non-terminal residue" evidence="2">
    <location>
        <position position="1"/>
    </location>
</feature>
<dbReference type="RefSeq" id="WP_245851643.1">
    <property type="nucleotide sequence ID" value="NZ_NHOA01000091.1"/>
</dbReference>
<evidence type="ECO:0000313" key="2">
    <source>
        <dbReference type="EMBL" id="PHQ38522.1"/>
    </source>
</evidence>